<keyword evidence="3" id="KW-0812">Transmembrane</keyword>
<comment type="similarity">
    <text evidence="1">Belongs to the sorting nexin family.</text>
</comment>
<gene>
    <name evidence="7" type="ORF">BJX67DRAFT_341779</name>
</gene>
<reference evidence="7 8" key="1">
    <citation type="submission" date="2024-07" db="EMBL/GenBank/DDBJ databases">
        <title>Section-level genome sequencing and comparative genomics of Aspergillus sections Usti and Cavernicolus.</title>
        <authorList>
            <consortium name="Lawrence Berkeley National Laboratory"/>
            <person name="Nybo J.L."/>
            <person name="Vesth T.C."/>
            <person name="Theobald S."/>
            <person name="Frisvad J.C."/>
            <person name="Larsen T.O."/>
            <person name="Kjaerboelling I."/>
            <person name="Rothschild-Mancinelli K."/>
            <person name="Lyhne E.K."/>
            <person name="Kogle M.E."/>
            <person name="Barry K."/>
            <person name="Clum A."/>
            <person name="Na H."/>
            <person name="Ledsgaard L."/>
            <person name="Lin J."/>
            <person name="Lipzen A."/>
            <person name="Kuo A."/>
            <person name="Riley R."/>
            <person name="Mondo S."/>
            <person name="Labutti K."/>
            <person name="Haridas S."/>
            <person name="Pangalinan J."/>
            <person name="Salamov A.A."/>
            <person name="Simmons B.A."/>
            <person name="Magnuson J.K."/>
            <person name="Chen J."/>
            <person name="Drula E."/>
            <person name="Henrissat B."/>
            <person name="Wiebenga A."/>
            <person name="Lubbers R.J."/>
            <person name="Gomes A.C."/>
            <person name="Macurrencykelacurrency M.R."/>
            <person name="Stajich J."/>
            <person name="Grigoriev I.V."/>
            <person name="Mortensen U.H."/>
            <person name="De Vries R.P."/>
            <person name="Baker S.E."/>
            <person name="Andersen M.R."/>
        </authorList>
    </citation>
    <scope>NUCLEOTIDE SEQUENCE [LARGE SCALE GENOMIC DNA]</scope>
    <source>
        <strain evidence="7 8">CBS 449.75</strain>
    </source>
</reference>
<evidence type="ECO:0000256" key="1">
    <source>
        <dbReference type="ARBA" id="ARBA00010883"/>
    </source>
</evidence>
<dbReference type="InterPro" id="IPR003114">
    <property type="entry name" value="Phox_assoc"/>
</dbReference>
<keyword evidence="3" id="KW-0472">Membrane</keyword>
<dbReference type="SMART" id="SM00313">
    <property type="entry name" value="PXA"/>
    <property type="match status" value="1"/>
</dbReference>
<dbReference type="InterPro" id="IPR036305">
    <property type="entry name" value="RGS_sf"/>
</dbReference>
<dbReference type="InterPro" id="IPR016137">
    <property type="entry name" value="RGS"/>
</dbReference>
<sequence>MALKPRDYILAGLGGFIAWGFAIHWLPVLRYLGYALALGAFLSSTAIFGLVLLTTRNSNSTSLIRSRTLPVAFVARQHWRKELQEFQKRSRYQPEPLYRQSFIVSEGIDEILSLITRDFILSWHRSITPNPSFANDVDRVIRIAIGNLRDRLLEEDIVSLLVSRVFPILTTHLKEFDIAERSVRGKNLTRNVTESEELDLAIASKYRDGHLHPAVVLSLSDQKVVEQEYLRKITVGLLPQLFPKDVLNSRVVSVLIREIVSCAVLFPLIAVLSDPDTWNQLMEAYGRTALQDRKTVRKLRAALDEHASPAPKSKRGHPFPRLGPNDSERVFERFVRTIRRCNNLSDARRFRALIASQLKRESMVEGQDPVYLRRLETGKRVLDQKVAKLSTPDSQTSHAAAAASHFRRKSSSAAHEASLVDVMHDASGLSYFMEFMDRQHLMSLVQFWIVVDGFRNPLEDDFGDESSPSSKSWTNADRNDMALISETYLTKPELKVSDESRQAVKAFLGAGKRAAPEQYRKARTVILTTQSAVLEELQDIYYPKFKQSDLFYKYLASDEASHPPAPAPSPPSQQSPVSTLENRDRRPLPPLMSRTTSQPGSKPKKDLRRAAISSNDVPSMGKLFDDEESPRRSIDSERSAPLFDDDYDTDPLAMSSNSLNRDTGETETNENRVIENMEAALNDIITNEPKYGRLEELSTNDPNRKSPRSSVEDPRADGRGDDRLKPSIASLGLVDKSSRRGVFDDDLFPEQQKYLEDEYEEPEGTDGKDSADEVHEAAPGDLGLTEAIEALAVDIEKLASQESVVDTLTRKAELTNNTAELRILRKSKASIQRELHRKEMQRQQYMIQESDNGLYGRSTIRIKSIVVGKEEDGREFAMYVVEVQRNAGEQMPAASWAVARRYSEFHELHHQLRIRYPSVRQLEFPRRRMVMKLQKEFLQKRRLALEAYLQKLLLLPEVCRSRDLRAFLSQRAIIPRNETPRDGETKDLVTRIYNSVADGMDDFLGNFGVLDQLSIAGQNLISAATNQQTNMVVTPTDSGLTTEDAVTAAEAEAELNAFEDRELEPFIKPICDLFLETFELNRGNNWLRGRAVVVVLHQLLGGAIERKVREGARSLVQDEHLLRYLTLARDTLWPGGVLRENKVRTAPERLKSRTEASLVLATLVPELAGNVVGRANAQAAARRIFATLNNQRLNAHLIFTILDEVVLVLFGGEKATLRIRP</sequence>
<dbReference type="Gene3D" id="3.30.1520.10">
    <property type="entry name" value="Phox-like domain"/>
    <property type="match status" value="1"/>
</dbReference>
<feature type="region of interest" description="Disordered" evidence="2">
    <location>
        <begin position="691"/>
        <end position="729"/>
    </location>
</feature>
<feature type="region of interest" description="Disordered" evidence="2">
    <location>
        <begin position="559"/>
        <end position="672"/>
    </location>
</feature>
<dbReference type="Pfam" id="PF00787">
    <property type="entry name" value="PX"/>
    <property type="match status" value="1"/>
</dbReference>
<evidence type="ECO:0000256" key="2">
    <source>
        <dbReference type="SAM" id="MobiDB-lite"/>
    </source>
</evidence>
<dbReference type="Gene3D" id="1.10.167.10">
    <property type="entry name" value="Regulator of G-protein Signalling 4, domain 2"/>
    <property type="match status" value="1"/>
</dbReference>
<evidence type="ECO:0000259" key="6">
    <source>
        <dbReference type="PROSITE" id="PS51207"/>
    </source>
</evidence>
<dbReference type="PANTHER" id="PTHR22775">
    <property type="entry name" value="SORTING NEXIN"/>
    <property type="match status" value="1"/>
</dbReference>
<dbReference type="GeneID" id="98143016"/>
<dbReference type="InterPro" id="IPR013937">
    <property type="entry name" value="Sorting_nexin_C"/>
</dbReference>
<dbReference type="InterPro" id="IPR001683">
    <property type="entry name" value="PX_dom"/>
</dbReference>
<dbReference type="PROSITE" id="PS50132">
    <property type="entry name" value="RGS"/>
    <property type="match status" value="1"/>
</dbReference>
<feature type="region of interest" description="Disordered" evidence="2">
    <location>
        <begin position="388"/>
        <end position="408"/>
    </location>
</feature>
<dbReference type="Pfam" id="PF00615">
    <property type="entry name" value="RGS"/>
    <property type="match status" value="1"/>
</dbReference>
<dbReference type="PANTHER" id="PTHR22775:SF3">
    <property type="entry name" value="SORTING NEXIN-13"/>
    <property type="match status" value="1"/>
</dbReference>
<feature type="domain" description="RGS" evidence="4">
    <location>
        <begin position="418"/>
        <end position="555"/>
    </location>
</feature>
<proteinExistence type="inferred from homology"/>
<keyword evidence="8" id="KW-1185">Reference proteome</keyword>
<feature type="transmembrane region" description="Helical" evidence="3">
    <location>
        <begin position="7"/>
        <end position="26"/>
    </location>
</feature>
<evidence type="ECO:0000259" key="4">
    <source>
        <dbReference type="PROSITE" id="PS50132"/>
    </source>
</evidence>
<dbReference type="InterPro" id="IPR044926">
    <property type="entry name" value="RGS_subdomain_2"/>
</dbReference>
<dbReference type="InterPro" id="IPR036871">
    <property type="entry name" value="PX_dom_sf"/>
</dbReference>
<dbReference type="EMBL" id="JBFXLQ010000002">
    <property type="protein sequence ID" value="KAL2872207.1"/>
    <property type="molecule type" value="Genomic_DNA"/>
</dbReference>
<organism evidence="7 8">
    <name type="scientific">Aspergillus lucknowensis</name>
    <dbReference type="NCBI Taxonomy" id="176173"/>
    <lineage>
        <taxon>Eukaryota</taxon>
        <taxon>Fungi</taxon>
        <taxon>Dikarya</taxon>
        <taxon>Ascomycota</taxon>
        <taxon>Pezizomycotina</taxon>
        <taxon>Eurotiomycetes</taxon>
        <taxon>Eurotiomycetidae</taxon>
        <taxon>Eurotiales</taxon>
        <taxon>Aspergillaceae</taxon>
        <taxon>Aspergillus</taxon>
        <taxon>Aspergillus subgen. Nidulantes</taxon>
    </lineage>
</organism>
<dbReference type="RefSeq" id="XP_070891186.1">
    <property type="nucleotide sequence ID" value="XM_071027944.1"/>
</dbReference>
<dbReference type="Proteomes" id="UP001610432">
    <property type="component" value="Unassembled WGS sequence"/>
</dbReference>
<dbReference type="PROSITE" id="PS51207">
    <property type="entry name" value="PXA"/>
    <property type="match status" value="1"/>
</dbReference>
<feature type="compositionally biased region" description="Basic and acidic residues" evidence="2">
    <location>
        <begin position="629"/>
        <end position="638"/>
    </location>
</feature>
<dbReference type="SMART" id="SM00315">
    <property type="entry name" value="RGS"/>
    <property type="match status" value="1"/>
</dbReference>
<accession>A0ABR4M6H5</accession>
<feature type="domain" description="PXA" evidence="6">
    <location>
        <begin position="101"/>
        <end position="290"/>
    </location>
</feature>
<evidence type="ECO:0000259" key="5">
    <source>
        <dbReference type="PROSITE" id="PS50195"/>
    </source>
</evidence>
<dbReference type="Pfam" id="PF02194">
    <property type="entry name" value="PXA"/>
    <property type="match status" value="1"/>
</dbReference>
<feature type="region of interest" description="Disordered" evidence="2">
    <location>
        <begin position="303"/>
        <end position="324"/>
    </location>
</feature>
<feature type="transmembrane region" description="Helical" evidence="3">
    <location>
        <begin position="32"/>
        <end position="53"/>
    </location>
</feature>
<evidence type="ECO:0000313" key="7">
    <source>
        <dbReference type="EMBL" id="KAL2872207.1"/>
    </source>
</evidence>
<feature type="compositionally biased region" description="Pro residues" evidence="2">
    <location>
        <begin position="563"/>
        <end position="573"/>
    </location>
</feature>
<dbReference type="CDD" id="cd06876">
    <property type="entry name" value="PX_MDM1p"/>
    <property type="match status" value="1"/>
</dbReference>
<comment type="caution">
    <text evidence="7">The sequence shown here is derived from an EMBL/GenBank/DDBJ whole genome shotgun (WGS) entry which is preliminary data.</text>
</comment>
<dbReference type="SUPFAM" id="SSF64268">
    <property type="entry name" value="PX domain"/>
    <property type="match status" value="1"/>
</dbReference>
<dbReference type="SMART" id="SM00312">
    <property type="entry name" value="PX"/>
    <property type="match status" value="1"/>
</dbReference>
<name>A0ABR4M6H5_9EURO</name>
<evidence type="ECO:0000313" key="8">
    <source>
        <dbReference type="Proteomes" id="UP001610432"/>
    </source>
</evidence>
<feature type="domain" description="PX" evidence="5">
    <location>
        <begin position="857"/>
        <end position="975"/>
    </location>
</feature>
<feature type="compositionally biased region" description="Basic and acidic residues" evidence="2">
    <location>
        <begin position="710"/>
        <end position="725"/>
    </location>
</feature>
<dbReference type="SUPFAM" id="SSF48097">
    <property type="entry name" value="Regulator of G-protein signaling, RGS"/>
    <property type="match status" value="1"/>
</dbReference>
<dbReference type="PROSITE" id="PS50195">
    <property type="entry name" value="PX"/>
    <property type="match status" value="1"/>
</dbReference>
<keyword evidence="3" id="KW-1133">Transmembrane helix</keyword>
<protein>
    <submittedName>
        <fullName evidence="7">PXA domain-containing protein</fullName>
    </submittedName>
</protein>
<dbReference type="Pfam" id="PF08628">
    <property type="entry name" value="Nexin_C"/>
    <property type="match status" value="1"/>
</dbReference>
<evidence type="ECO:0000256" key="3">
    <source>
        <dbReference type="SAM" id="Phobius"/>
    </source>
</evidence>